<evidence type="ECO:0000313" key="5">
    <source>
        <dbReference type="Proteomes" id="UP000789342"/>
    </source>
</evidence>
<evidence type="ECO:0000313" key="4">
    <source>
        <dbReference type="EMBL" id="CAG8721065.1"/>
    </source>
</evidence>
<dbReference type="Pfam" id="PF12796">
    <property type="entry name" value="Ank_2"/>
    <property type="match status" value="1"/>
</dbReference>
<dbReference type="PANTHER" id="PTHR24171:SF9">
    <property type="entry name" value="ANKYRIN REPEAT DOMAIN-CONTAINING PROTEIN 39"/>
    <property type="match status" value="1"/>
</dbReference>
<protein>
    <submittedName>
        <fullName evidence="4">18813_t:CDS:1</fullName>
    </submittedName>
</protein>
<sequence length="100" mass="10960">MSNHHHHTDSCSHGSQANPYAQSLDELDFQRSLHYASMVGDVGRVKTIISKKGFTIVNEIDTAGFTPLHYASRNGHLEICRILLESGANVNAVTPELLST</sequence>
<accession>A0A9N9NCI2</accession>
<feature type="non-terminal residue" evidence="4">
    <location>
        <position position="1"/>
    </location>
</feature>
<reference evidence="4" key="1">
    <citation type="submission" date="2021-06" db="EMBL/GenBank/DDBJ databases">
        <authorList>
            <person name="Kallberg Y."/>
            <person name="Tangrot J."/>
            <person name="Rosling A."/>
        </authorList>
    </citation>
    <scope>NUCLEOTIDE SEQUENCE</scope>
    <source>
        <strain evidence="4">CL551</strain>
    </source>
</reference>
<keyword evidence="2 3" id="KW-0040">ANK repeat</keyword>
<evidence type="ECO:0000256" key="2">
    <source>
        <dbReference type="ARBA" id="ARBA00023043"/>
    </source>
</evidence>
<dbReference type="PROSITE" id="PS50297">
    <property type="entry name" value="ANK_REP_REGION"/>
    <property type="match status" value="1"/>
</dbReference>
<dbReference type="Proteomes" id="UP000789342">
    <property type="component" value="Unassembled WGS sequence"/>
</dbReference>
<dbReference type="SUPFAM" id="SSF48403">
    <property type="entry name" value="Ankyrin repeat"/>
    <property type="match status" value="1"/>
</dbReference>
<dbReference type="PANTHER" id="PTHR24171">
    <property type="entry name" value="ANKYRIN REPEAT DOMAIN-CONTAINING PROTEIN 39-RELATED"/>
    <property type="match status" value="1"/>
</dbReference>
<dbReference type="AlphaFoldDB" id="A0A9N9NCI2"/>
<dbReference type="EMBL" id="CAJVPV010022500">
    <property type="protein sequence ID" value="CAG8721065.1"/>
    <property type="molecule type" value="Genomic_DNA"/>
</dbReference>
<name>A0A9N9NCI2_9GLOM</name>
<feature type="repeat" description="ANK" evidence="3">
    <location>
        <begin position="63"/>
        <end position="95"/>
    </location>
</feature>
<dbReference type="SMART" id="SM00248">
    <property type="entry name" value="ANK"/>
    <property type="match status" value="2"/>
</dbReference>
<dbReference type="InterPro" id="IPR036770">
    <property type="entry name" value="Ankyrin_rpt-contain_sf"/>
</dbReference>
<evidence type="ECO:0000256" key="3">
    <source>
        <dbReference type="PROSITE-ProRule" id="PRU00023"/>
    </source>
</evidence>
<evidence type="ECO:0000256" key="1">
    <source>
        <dbReference type="ARBA" id="ARBA00022737"/>
    </source>
</evidence>
<proteinExistence type="predicted"/>
<dbReference type="InterPro" id="IPR002110">
    <property type="entry name" value="Ankyrin_rpt"/>
</dbReference>
<dbReference type="Gene3D" id="1.25.40.20">
    <property type="entry name" value="Ankyrin repeat-containing domain"/>
    <property type="match status" value="1"/>
</dbReference>
<dbReference type="OrthoDB" id="194358at2759"/>
<keyword evidence="5" id="KW-1185">Reference proteome</keyword>
<keyword evidence="1" id="KW-0677">Repeat</keyword>
<organism evidence="4 5">
    <name type="scientific">Acaulospora morrowiae</name>
    <dbReference type="NCBI Taxonomy" id="94023"/>
    <lineage>
        <taxon>Eukaryota</taxon>
        <taxon>Fungi</taxon>
        <taxon>Fungi incertae sedis</taxon>
        <taxon>Mucoromycota</taxon>
        <taxon>Glomeromycotina</taxon>
        <taxon>Glomeromycetes</taxon>
        <taxon>Diversisporales</taxon>
        <taxon>Acaulosporaceae</taxon>
        <taxon>Acaulospora</taxon>
    </lineage>
</organism>
<gene>
    <name evidence="4" type="ORF">AMORRO_LOCUS13342</name>
</gene>
<dbReference type="PROSITE" id="PS50088">
    <property type="entry name" value="ANK_REPEAT"/>
    <property type="match status" value="1"/>
</dbReference>
<comment type="caution">
    <text evidence="4">The sequence shown here is derived from an EMBL/GenBank/DDBJ whole genome shotgun (WGS) entry which is preliminary data.</text>
</comment>